<gene>
    <name evidence="2" type="ORF">SKAU_G00271690</name>
</gene>
<protein>
    <submittedName>
        <fullName evidence="2">Uncharacterized protein</fullName>
    </submittedName>
</protein>
<evidence type="ECO:0000313" key="3">
    <source>
        <dbReference type="Proteomes" id="UP001152622"/>
    </source>
</evidence>
<dbReference type="Proteomes" id="UP001152622">
    <property type="component" value="Chromosome 10"/>
</dbReference>
<keyword evidence="3" id="KW-1185">Reference proteome</keyword>
<sequence>MCNPVHVRANKPEQPGPLARPRSFIKALQAEGRGRPAGNALRHPEEKLPFPGTLGDPSFTSTAGLGGPVLLRSYLSPGHVAMPTSCQTKALASPRRFRATT</sequence>
<feature type="region of interest" description="Disordered" evidence="1">
    <location>
        <begin position="31"/>
        <end position="61"/>
    </location>
</feature>
<dbReference type="AlphaFoldDB" id="A0A9Q1F0E8"/>
<organism evidence="2 3">
    <name type="scientific">Synaphobranchus kaupii</name>
    <name type="common">Kaup's arrowtooth eel</name>
    <dbReference type="NCBI Taxonomy" id="118154"/>
    <lineage>
        <taxon>Eukaryota</taxon>
        <taxon>Metazoa</taxon>
        <taxon>Chordata</taxon>
        <taxon>Craniata</taxon>
        <taxon>Vertebrata</taxon>
        <taxon>Euteleostomi</taxon>
        <taxon>Actinopterygii</taxon>
        <taxon>Neopterygii</taxon>
        <taxon>Teleostei</taxon>
        <taxon>Anguilliformes</taxon>
        <taxon>Synaphobranchidae</taxon>
        <taxon>Synaphobranchus</taxon>
    </lineage>
</organism>
<reference evidence="2" key="1">
    <citation type="journal article" date="2023" name="Science">
        <title>Genome structures resolve the early diversification of teleost fishes.</title>
        <authorList>
            <person name="Parey E."/>
            <person name="Louis A."/>
            <person name="Montfort J."/>
            <person name="Bouchez O."/>
            <person name="Roques C."/>
            <person name="Iampietro C."/>
            <person name="Lluch J."/>
            <person name="Castinel A."/>
            <person name="Donnadieu C."/>
            <person name="Desvignes T."/>
            <person name="Floi Bucao C."/>
            <person name="Jouanno E."/>
            <person name="Wen M."/>
            <person name="Mejri S."/>
            <person name="Dirks R."/>
            <person name="Jansen H."/>
            <person name="Henkel C."/>
            <person name="Chen W.J."/>
            <person name="Zahm M."/>
            <person name="Cabau C."/>
            <person name="Klopp C."/>
            <person name="Thompson A.W."/>
            <person name="Robinson-Rechavi M."/>
            <person name="Braasch I."/>
            <person name="Lecointre G."/>
            <person name="Bobe J."/>
            <person name="Postlethwait J.H."/>
            <person name="Berthelot C."/>
            <person name="Roest Crollius H."/>
            <person name="Guiguen Y."/>
        </authorList>
    </citation>
    <scope>NUCLEOTIDE SEQUENCE</scope>
    <source>
        <strain evidence="2">WJC10195</strain>
    </source>
</reference>
<name>A0A9Q1F0E8_SYNKA</name>
<accession>A0A9Q1F0E8</accession>
<evidence type="ECO:0000256" key="1">
    <source>
        <dbReference type="SAM" id="MobiDB-lite"/>
    </source>
</evidence>
<proteinExistence type="predicted"/>
<dbReference type="EMBL" id="JAINUF010000010">
    <property type="protein sequence ID" value="KAJ8348580.1"/>
    <property type="molecule type" value="Genomic_DNA"/>
</dbReference>
<evidence type="ECO:0000313" key="2">
    <source>
        <dbReference type="EMBL" id="KAJ8348580.1"/>
    </source>
</evidence>
<feature type="region of interest" description="Disordered" evidence="1">
    <location>
        <begin position="1"/>
        <end position="20"/>
    </location>
</feature>
<comment type="caution">
    <text evidence="2">The sequence shown here is derived from an EMBL/GenBank/DDBJ whole genome shotgun (WGS) entry which is preliminary data.</text>
</comment>